<dbReference type="FunFam" id="3.80.10.10:FF:000041">
    <property type="entry name" value="LRR receptor-like serine/threonine-protein kinase ERECTA"/>
    <property type="match status" value="1"/>
</dbReference>
<feature type="compositionally biased region" description="Polar residues" evidence="3">
    <location>
        <begin position="73"/>
        <end position="96"/>
    </location>
</feature>
<dbReference type="InterPro" id="IPR000782">
    <property type="entry name" value="FAS1_domain"/>
</dbReference>
<keyword evidence="4" id="KW-0472">Membrane</keyword>
<gene>
    <name evidence="6" type="ORF">PAUS00366_LOCUS16765</name>
</gene>
<organism evidence="6">
    <name type="scientific">Pseudo-nitzschia australis</name>
    <dbReference type="NCBI Taxonomy" id="44445"/>
    <lineage>
        <taxon>Eukaryota</taxon>
        <taxon>Sar</taxon>
        <taxon>Stramenopiles</taxon>
        <taxon>Ochrophyta</taxon>
        <taxon>Bacillariophyta</taxon>
        <taxon>Bacillariophyceae</taxon>
        <taxon>Bacillariophycidae</taxon>
        <taxon>Bacillariales</taxon>
        <taxon>Bacillariaceae</taxon>
        <taxon>Pseudo-nitzschia</taxon>
    </lineage>
</organism>
<dbReference type="InterPro" id="IPR036378">
    <property type="entry name" value="FAS1_dom_sf"/>
</dbReference>
<proteinExistence type="predicted"/>
<dbReference type="EMBL" id="HBIX01024223">
    <property type="protein sequence ID" value="CAE0724009.1"/>
    <property type="molecule type" value="Transcribed_RNA"/>
</dbReference>
<dbReference type="PROSITE" id="PS50213">
    <property type="entry name" value="FAS1"/>
    <property type="match status" value="1"/>
</dbReference>
<feature type="region of interest" description="Disordered" evidence="3">
    <location>
        <begin position="1"/>
        <end position="201"/>
    </location>
</feature>
<dbReference type="InterPro" id="IPR050994">
    <property type="entry name" value="At_inactive_RLKs"/>
</dbReference>
<evidence type="ECO:0000313" key="6">
    <source>
        <dbReference type="EMBL" id="CAE0724009.1"/>
    </source>
</evidence>
<evidence type="ECO:0000259" key="5">
    <source>
        <dbReference type="PROSITE" id="PS50213"/>
    </source>
</evidence>
<feature type="compositionally biased region" description="Low complexity" evidence="3">
    <location>
        <begin position="179"/>
        <end position="201"/>
    </location>
</feature>
<dbReference type="FunFam" id="2.30.180.10:FF:000032">
    <property type="entry name" value="Fasciclin domain-containing protein, putative"/>
    <property type="match status" value="1"/>
</dbReference>
<feature type="compositionally biased region" description="Acidic residues" evidence="3">
    <location>
        <begin position="127"/>
        <end position="147"/>
    </location>
</feature>
<dbReference type="SMART" id="SM00554">
    <property type="entry name" value="FAS1"/>
    <property type="match status" value="1"/>
</dbReference>
<feature type="compositionally biased region" description="Low complexity" evidence="3">
    <location>
        <begin position="109"/>
        <end position="118"/>
    </location>
</feature>
<dbReference type="InterPro" id="IPR001611">
    <property type="entry name" value="Leu-rich_rpt"/>
</dbReference>
<evidence type="ECO:0000256" key="4">
    <source>
        <dbReference type="SAM" id="Phobius"/>
    </source>
</evidence>
<sequence>MSGPEWMSKFQEIGQKEEEDVTELGRDGFLKRTESRRTSLGFNDYDEFSPPAANANANINTNTTPAAAIDAEGTTSRSMESSVTVEANNKWATTDGSDPMVRSNRSDPPDSSSSTNNSPPAPLEPSENVDDGEDNGNDNEEAEEENDQANKAADDGFGESWVVDHDRNRDQPQDGGDGPDAAATENNQDGDGNANIANGDGTQDVAAATRSIGGDSFITEEYFVDENGNELFLDENGNEIQEEVVVDEEVDVNDNDLYPKEEDGVVGAGNEDETQKAATAINNSNMYSNTLRSEQAPPFYDIEEQKRILGVGRTETRSRMSWFIPLLACGLIFAAILLVVFFVVLNDDRQNFGTVPTMAPTGAVPIPLDPTASSSSSIDAAATTYFDPVRNSCNFLRLVQPNVIDQCKCDGSVDILADDIRARWEHLVNEFVPTIYPQWDEPVNSCSPENQALLWLSSGVNNGGEIDNVHRLQRYVLAIVYYVQGGTGWTRSANWMTGRFVCEWEGVECNKDSFVRVLRLDQNRLTGTLSDAPTLLNAIEGYSVAKNSFIGSIPESYFLSESLTFIDFSGCELTGALSAVVNENSSLTNINLSSNNLDGFFPQQIWKISGLKVLNLESNAFFGPLPNGLFSLPLIELSIGGNYFDGTIPEGIGNLSALTSLSLGPNLFTGAIPVSLSKATNLERVSVVGIPSLGGRLPASYGISLTNLIGFSIANTNVDGNIPPQFSMLTNLKTLRLNNNNLRGMIPSSVSMMSNLENLHLNGNSISGTVPSEIAMLSRLQELELDNNALVGTIPDEFESLRQLRTLTFVGNFMDGRAPSGVCALREAQLNKFVVDCPILIGESKVNGIICVVPNCCTECFNPNEEYGATTYDASSTIVGVASQDYDLSFLVGLLTEAGLVDPLSSQGPFTVFAPVNSGVLSLLNKLGLDPSAADGVDPNFLYSILAYHVVSGSYSASDITDGLTLTTAMGESISFAISGDIVTVNGEVIIVTDIPASNGVIHKIDGVLMPSVTLGNMVI</sequence>
<evidence type="ECO:0000256" key="2">
    <source>
        <dbReference type="ARBA" id="ARBA00022737"/>
    </source>
</evidence>
<dbReference type="AlphaFoldDB" id="A0A7S4AQY8"/>
<dbReference type="Pfam" id="PF00560">
    <property type="entry name" value="LRR_1"/>
    <property type="match status" value="3"/>
</dbReference>
<feature type="compositionally biased region" description="Basic and acidic residues" evidence="3">
    <location>
        <begin position="23"/>
        <end position="37"/>
    </location>
</feature>
<keyword evidence="4" id="KW-0812">Transmembrane</keyword>
<dbReference type="Gene3D" id="2.30.180.10">
    <property type="entry name" value="FAS1 domain"/>
    <property type="match status" value="1"/>
</dbReference>
<evidence type="ECO:0000256" key="1">
    <source>
        <dbReference type="ARBA" id="ARBA00022614"/>
    </source>
</evidence>
<keyword evidence="1" id="KW-0433">Leucine-rich repeat</keyword>
<reference evidence="6" key="1">
    <citation type="submission" date="2021-01" db="EMBL/GenBank/DDBJ databases">
        <authorList>
            <person name="Corre E."/>
            <person name="Pelletier E."/>
            <person name="Niang G."/>
            <person name="Scheremetjew M."/>
            <person name="Finn R."/>
            <person name="Kale V."/>
            <person name="Holt S."/>
            <person name="Cochrane G."/>
            <person name="Meng A."/>
            <person name="Brown T."/>
            <person name="Cohen L."/>
        </authorList>
    </citation>
    <scope>NUCLEOTIDE SEQUENCE</scope>
    <source>
        <strain evidence="6">10249 10 AB</strain>
    </source>
</reference>
<dbReference type="SMART" id="SM00369">
    <property type="entry name" value="LRR_TYP"/>
    <property type="match status" value="4"/>
</dbReference>
<keyword evidence="2" id="KW-0677">Repeat</keyword>
<feature type="compositionally biased region" description="Basic and acidic residues" evidence="3">
    <location>
        <begin position="162"/>
        <end position="172"/>
    </location>
</feature>
<dbReference type="Pfam" id="PF02469">
    <property type="entry name" value="Fasciclin"/>
    <property type="match status" value="1"/>
</dbReference>
<feature type="compositionally biased region" description="Low complexity" evidence="3">
    <location>
        <begin position="50"/>
        <end position="69"/>
    </location>
</feature>
<dbReference type="Gene3D" id="3.80.10.10">
    <property type="entry name" value="Ribonuclease Inhibitor"/>
    <property type="match status" value="3"/>
</dbReference>
<dbReference type="SUPFAM" id="SSF52058">
    <property type="entry name" value="L domain-like"/>
    <property type="match status" value="1"/>
</dbReference>
<name>A0A7S4AQY8_9STRA</name>
<dbReference type="PANTHER" id="PTHR48010:SF58">
    <property type="entry name" value="RECEPTOR PROTEIN KINASE-LIKE PROTEIN ZAR1"/>
    <property type="match status" value="1"/>
</dbReference>
<dbReference type="InterPro" id="IPR003591">
    <property type="entry name" value="Leu-rich_rpt_typical-subtyp"/>
</dbReference>
<evidence type="ECO:0000256" key="3">
    <source>
        <dbReference type="SAM" id="MobiDB-lite"/>
    </source>
</evidence>
<accession>A0A7S4AQY8</accession>
<dbReference type="SUPFAM" id="SSF82153">
    <property type="entry name" value="FAS1 domain"/>
    <property type="match status" value="1"/>
</dbReference>
<dbReference type="PANTHER" id="PTHR48010">
    <property type="entry name" value="OS05G0588300 PROTEIN"/>
    <property type="match status" value="1"/>
</dbReference>
<feature type="domain" description="FAS1" evidence="5">
    <location>
        <begin position="875"/>
        <end position="1009"/>
    </location>
</feature>
<dbReference type="InterPro" id="IPR032675">
    <property type="entry name" value="LRR_dom_sf"/>
</dbReference>
<dbReference type="Pfam" id="PF13855">
    <property type="entry name" value="LRR_8"/>
    <property type="match status" value="1"/>
</dbReference>
<keyword evidence="4" id="KW-1133">Transmembrane helix</keyword>
<feature type="transmembrane region" description="Helical" evidence="4">
    <location>
        <begin position="322"/>
        <end position="345"/>
    </location>
</feature>
<protein>
    <recommendedName>
        <fullName evidence="5">FAS1 domain-containing protein</fullName>
    </recommendedName>
</protein>